<evidence type="ECO:0000256" key="2">
    <source>
        <dbReference type="ARBA" id="ARBA00023002"/>
    </source>
</evidence>
<dbReference type="PROSITE" id="PS51176">
    <property type="entry name" value="PDH_ADH"/>
    <property type="match status" value="1"/>
</dbReference>
<dbReference type="InterPro" id="IPR008927">
    <property type="entry name" value="6-PGluconate_DH-like_C_sf"/>
</dbReference>
<dbReference type="InterPro" id="IPR046826">
    <property type="entry name" value="PDH_N"/>
</dbReference>
<dbReference type="InterPro" id="IPR036291">
    <property type="entry name" value="NAD(P)-bd_dom_sf"/>
</dbReference>
<dbReference type="Pfam" id="PF02153">
    <property type="entry name" value="PDH_N"/>
    <property type="match status" value="1"/>
</dbReference>
<evidence type="ECO:0000256" key="1">
    <source>
        <dbReference type="ARBA" id="ARBA00022605"/>
    </source>
</evidence>
<dbReference type="PANTHER" id="PTHR21363">
    <property type="entry name" value="PREPHENATE DEHYDROGENASE"/>
    <property type="match status" value="1"/>
</dbReference>
<dbReference type="Pfam" id="PF20463">
    <property type="entry name" value="PDH_C"/>
    <property type="match status" value="1"/>
</dbReference>
<dbReference type="EC" id="1.3.1.12" evidence="7"/>
<keyword evidence="1" id="KW-0028">Amino-acid biosynthesis</keyword>
<keyword evidence="4" id="KW-0057">Aromatic amino acid biosynthesis</keyword>
<reference evidence="7" key="1">
    <citation type="submission" date="2009-10" db="EMBL/GenBank/DDBJ databases">
        <title>Diversity of trophic interactions inside an arsenic-rich microbial ecosystem.</title>
        <authorList>
            <person name="Bertin P.N."/>
            <person name="Heinrich-Salmeron A."/>
            <person name="Pelletier E."/>
            <person name="Goulhen-Chollet F."/>
            <person name="Arsene-Ploetze F."/>
            <person name="Gallien S."/>
            <person name="Calteau A."/>
            <person name="Vallenet D."/>
            <person name="Casiot C."/>
            <person name="Chane-Woon-Ming B."/>
            <person name="Giloteaux L."/>
            <person name="Barakat M."/>
            <person name="Bonnefoy V."/>
            <person name="Bruneel O."/>
            <person name="Chandler M."/>
            <person name="Cleiss J."/>
            <person name="Duran R."/>
            <person name="Elbaz-Poulichet F."/>
            <person name="Fonknechten N."/>
            <person name="Lauga B."/>
            <person name="Mornico D."/>
            <person name="Ortet P."/>
            <person name="Schaeffer C."/>
            <person name="Siguier P."/>
            <person name="Alexander Thil Smith A."/>
            <person name="Van Dorsselaer A."/>
            <person name="Weissenbach J."/>
            <person name="Medigue C."/>
            <person name="Le Paslier D."/>
        </authorList>
    </citation>
    <scope>NUCLEOTIDE SEQUENCE</scope>
</reference>
<dbReference type="GO" id="GO:0070403">
    <property type="term" value="F:NAD+ binding"/>
    <property type="evidence" value="ECO:0007669"/>
    <property type="project" value="InterPro"/>
</dbReference>
<dbReference type="Gene3D" id="3.40.50.720">
    <property type="entry name" value="NAD(P)-binding Rossmann-like Domain"/>
    <property type="match status" value="1"/>
</dbReference>
<feature type="domain" description="Prephenate/arogenate dehydrogenase" evidence="6">
    <location>
        <begin position="13"/>
        <end position="300"/>
    </location>
</feature>
<evidence type="ECO:0000256" key="5">
    <source>
        <dbReference type="ARBA" id="ARBA00029440"/>
    </source>
</evidence>
<evidence type="ECO:0000256" key="3">
    <source>
        <dbReference type="ARBA" id="ARBA00023027"/>
    </source>
</evidence>
<gene>
    <name evidence="7" type="primary">tyrA</name>
    <name evidence="7" type="ORF">CARN7_2689</name>
</gene>
<sequence>MMETPLSPIPLISRLSIFGVGLIGGSLALALKAQGMVGEVVGVGRSPSNMQWALEHGLIDRICSDPAAAVNGAEIVVLAMPVGQMAAVMHDIAPHVRPGTLITDVGSTKQDVAALMHEYLAPHLAYCVPAHPIAGAELSGARAARADLYQARNLVLTSLAETQPAALARISAMWKACGAQVTQMSPMEHDAVFAAVSHLPHVLAYALVDMLAARNNAEQLFGFAASGFRDFTRIAASSPEMWRDIALANRAALLHEMDAYLVTLSALREALAQGEGATLLGAFERASTARQNWQHTHVTC</sequence>
<dbReference type="InterPro" id="IPR046825">
    <property type="entry name" value="PDH_C"/>
</dbReference>
<dbReference type="GO" id="GO:0004665">
    <property type="term" value="F:prephenate dehydrogenase (NADP+) activity"/>
    <property type="evidence" value="ECO:0007669"/>
    <property type="project" value="InterPro"/>
</dbReference>
<comment type="pathway">
    <text evidence="5">Amino-acid biosynthesis.</text>
</comment>
<accession>E6QX67</accession>
<dbReference type="AlphaFoldDB" id="E6QX67"/>
<dbReference type="FunFam" id="1.10.3660.10:FF:000003">
    <property type="entry name" value="Prephenate dehydrogenase"/>
    <property type="match status" value="1"/>
</dbReference>
<dbReference type="GO" id="GO:0008977">
    <property type="term" value="F:prephenate dehydrogenase (NAD+) activity"/>
    <property type="evidence" value="ECO:0007669"/>
    <property type="project" value="UniProtKB-EC"/>
</dbReference>
<dbReference type="SUPFAM" id="SSF51735">
    <property type="entry name" value="NAD(P)-binding Rossmann-fold domains"/>
    <property type="match status" value="1"/>
</dbReference>
<dbReference type="InterPro" id="IPR003099">
    <property type="entry name" value="Prephen_DH"/>
</dbReference>
<organism evidence="7">
    <name type="scientific">mine drainage metagenome</name>
    <dbReference type="NCBI Taxonomy" id="410659"/>
    <lineage>
        <taxon>unclassified sequences</taxon>
        <taxon>metagenomes</taxon>
        <taxon>ecological metagenomes</taxon>
    </lineage>
</organism>
<evidence type="ECO:0000256" key="4">
    <source>
        <dbReference type="ARBA" id="ARBA00023141"/>
    </source>
</evidence>
<dbReference type="Gene3D" id="1.10.3660.10">
    <property type="entry name" value="6-phosphogluconate dehydrogenase C-terminal like domain"/>
    <property type="match status" value="1"/>
</dbReference>
<proteinExistence type="predicted"/>
<evidence type="ECO:0000313" key="7">
    <source>
        <dbReference type="EMBL" id="CBI11841.1"/>
    </source>
</evidence>
<comment type="caution">
    <text evidence="7">The sequence shown here is derived from an EMBL/GenBank/DDBJ whole genome shotgun (WGS) entry which is preliminary data.</text>
</comment>
<dbReference type="SUPFAM" id="SSF48179">
    <property type="entry name" value="6-phosphogluconate dehydrogenase C-terminal domain-like"/>
    <property type="match status" value="1"/>
</dbReference>
<keyword evidence="3" id="KW-0520">NAD</keyword>
<protein>
    <submittedName>
        <fullName evidence="7">Prephenate dehydrogenase (PDH)</fullName>
        <ecNumber evidence="7">1.3.1.12</ecNumber>
    </submittedName>
</protein>
<keyword evidence="2 7" id="KW-0560">Oxidoreductase</keyword>
<dbReference type="GO" id="GO:0006571">
    <property type="term" value="P:tyrosine biosynthetic process"/>
    <property type="evidence" value="ECO:0007669"/>
    <property type="project" value="InterPro"/>
</dbReference>
<dbReference type="EMBL" id="CABR01000171">
    <property type="protein sequence ID" value="CBI11841.1"/>
    <property type="molecule type" value="Genomic_DNA"/>
</dbReference>
<evidence type="ECO:0000259" key="6">
    <source>
        <dbReference type="PROSITE" id="PS51176"/>
    </source>
</evidence>
<dbReference type="InterPro" id="IPR050812">
    <property type="entry name" value="Preph/Arog_dehydrog"/>
</dbReference>
<dbReference type="FunFam" id="3.40.50.720:FF:000208">
    <property type="entry name" value="Prephenate dehydrogenase"/>
    <property type="match status" value="1"/>
</dbReference>
<name>E6QX67_9ZZZZ</name>
<dbReference type="PANTHER" id="PTHR21363:SF0">
    <property type="entry name" value="PREPHENATE DEHYDROGENASE [NADP(+)]"/>
    <property type="match status" value="1"/>
</dbReference>